<feature type="compositionally biased region" description="Low complexity" evidence="1">
    <location>
        <begin position="166"/>
        <end position="193"/>
    </location>
</feature>
<dbReference type="EMBL" id="KV419405">
    <property type="protein sequence ID" value="KZS93923.1"/>
    <property type="molecule type" value="Genomic_DNA"/>
</dbReference>
<reference evidence="3 4" key="1">
    <citation type="journal article" date="2016" name="Mol. Biol. Evol.">
        <title>Comparative Genomics of Early-Diverging Mushroom-Forming Fungi Provides Insights into the Origins of Lignocellulose Decay Capabilities.</title>
        <authorList>
            <person name="Nagy L.G."/>
            <person name="Riley R."/>
            <person name="Tritt A."/>
            <person name="Adam C."/>
            <person name="Daum C."/>
            <person name="Floudas D."/>
            <person name="Sun H."/>
            <person name="Yadav J.S."/>
            <person name="Pangilinan J."/>
            <person name="Larsson K.H."/>
            <person name="Matsuura K."/>
            <person name="Barry K."/>
            <person name="Labutti K."/>
            <person name="Kuo R."/>
            <person name="Ohm R.A."/>
            <person name="Bhattacharya S.S."/>
            <person name="Shirouzu T."/>
            <person name="Yoshinaga Y."/>
            <person name="Martin F.M."/>
            <person name="Grigoriev I.V."/>
            <person name="Hibbett D.S."/>
        </authorList>
    </citation>
    <scope>NUCLEOTIDE SEQUENCE [LARGE SCALE GENOMIC DNA]</scope>
    <source>
        <strain evidence="3 4">HHB9708</strain>
    </source>
</reference>
<proteinExistence type="predicted"/>
<dbReference type="AlphaFoldDB" id="A0A164V8M5"/>
<feature type="compositionally biased region" description="Low complexity" evidence="1">
    <location>
        <begin position="68"/>
        <end position="85"/>
    </location>
</feature>
<feature type="compositionally biased region" description="Basic and acidic residues" evidence="1">
    <location>
        <begin position="86"/>
        <end position="100"/>
    </location>
</feature>
<feature type="chain" id="PRO_5007853783" evidence="2">
    <location>
        <begin position="28"/>
        <end position="193"/>
    </location>
</feature>
<keyword evidence="2" id="KW-0732">Signal</keyword>
<accession>A0A164V8M5</accession>
<evidence type="ECO:0000256" key="1">
    <source>
        <dbReference type="SAM" id="MobiDB-lite"/>
    </source>
</evidence>
<feature type="compositionally biased region" description="Polar residues" evidence="1">
    <location>
        <begin position="29"/>
        <end position="40"/>
    </location>
</feature>
<gene>
    <name evidence="3" type="ORF">SISNIDRAFT_453639</name>
</gene>
<dbReference type="Proteomes" id="UP000076722">
    <property type="component" value="Unassembled WGS sequence"/>
</dbReference>
<feature type="region of interest" description="Disordered" evidence="1">
    <location>
        <begin position="29"/>
        <end position="193"/>
    </location>
</feature>
<keyword evidence="4" id="KW-1185">Reference proteome</keyword>
<organism evidence="3 4">
    <name type="scientific">Sistotremastrum niveocremeum HHB9708</name>
    <dbReference type="NCBI Taxonomy" id="1314777"/>
    <lineage>
        <taxon>Eukaryota</taxon>
        <taxon>Fungi</taxon>
        <taxon>Dikarya</taxon>
        <taxon>Basidiomycota</taxon>
        <taxon>Agaricomycotina</taxon>
        <taxon>Agaricomycetes</taxon>
        <taxon>Sistotremastrales</taxon>
        <taxon>Sistotremastraceae</taxon>
        <taxon>Sertulicium</taxon>
        <taxon>Sertulicium niveocremeum</taxon>
    </lineage>
</organism>
<feature type="compositionally biased region" description="Low complexity" evidence="1">
    <location>
        <begin position="102"/>
        <end position="120"/>
    </location>
</feature>
<evidence type="ECO:0000256" key="2">
    <source>
        <dbReference type="SAM" id="SignalP"/>
    </source>
</evidence>
<feature type="signal peptide" evidence="2">
    <location>
        <begin position="1"/>
        <end position="27"/>
    </location>
</feature>
<feature type="compositionally biased region" description="Basic and acidic residues" evidence="1">
    <location>
        <begin position="137"/>
        <end position="150"/>
    </location>
</feature>
<feature type="non-terminal residue" evidence="3">
    <location>
        <position position="1"/>
    </location>
</feature>
<evidence type="ECO:0000313" key="4">
    <source>
        <dbReference type="Proteomes" id="UP000076722"/>
    </source>
</evidence>
<protein>
    <submittedName>
        <fullName evidence="3">Uncharacterized protein</fullName>
    </submittedName>
</protein>
<evidence type="ECO:0000313" key="3">
    <source>
        <dbReference type="EMBL" id="KZS93923.1"/>
    </source>
</evidence>
<sequence>PHYHTALMRANSLYILFFLSIAYSSWSVVPSGGESSTSDEGNIEPYRRPQTLSERNPPPANYSNGQPTSTTQNSNDTSSTNSQTSRRSELLDSRQFHDADYNGGPQSPPSSSVQPSSGNGTSSGGSSGSSGSGSNSRRFDGLVERERDTQSETIVVAREEPAPDFSSSNGTASSNSHDSGSPSPASSAEPSSN</sequence>
<feature type="compositionally biased region" description="Gly residues" evidence="1">
    <location>
        <begin position="121"/>
        <end position="131"/>
    </location>
</feature>
<name>A0A164V8M5_9AGAM</name>